<dbReference type="AlphaFoldDB" id="A0AAD4PT35"/>
<dbReference type="SUPFAM" id="SSF51445">
    <property type="entry name" value="(Trans)glycosidases"/>
    <property type="match status" value="1"/>
</dbReference>
<organism evidence="2 3">
    <name type="scientific">Talaromyces proteolyticus</name>
    <dbReference type="NCBI Taxonomy" id="1131652"/>
    <lineage>
        <taxon>Eukaryota</taxon>
        <taxon>Fungi</taxon>
        <taxon>Dikarya</taxon>
        <taxon>Ascomycota</taxon>
        <taxon>Pezizomycotina</taxon>
        <taxon>Eurotiomycetes</taxon>
        <taxon>Eurotiomycetidae</taxon>
        <taxon>Eurotiales</taxon>
        <taxon>Trichocomaceae</taxon>
        <taxon>Talaromyces</taxon>
        <taxon>Talaromyces sect. Bacilispori</taxon>
    </lineage>
</organism>
<dbReference type="Gene3D" id="3.20.20.80">
    <property type="entry name" value="Glycosidases"/>
    <property type="match status" value="1"/>
</dbReference>
<dbReference type="InterPro" id="IPR017853">
    <property type="entry name" value="GH"/>
</dbReference>
<proteinExistence type="predicted"/>
<accession>A0AAD4PT35</accession>
<feature type="signal peptide" evidence="1">
    <location>
        <begin position="1"/>
        <end position="21"/>
    </location>
</feature>
<evidence type="ECO:0000313" key="2">
    <source>
        <dbReference type="EMBL" id="KAH8690129.1"/>
    </source>
</evidence>
<dbReference type="Proteomes" id="UP001201262">
    <property type="component" value="Unassembled WGS sequence"/>
</dbReference>
<protein>
    <submittedName>
        <fullName evidence="2">Uncharacterized protein</fullName>
    </submittedName>
</protein>
<sequence>MLTKSLFSAVAALANLPLGLSFNNPAGVDIWCGKAYRASNESLNPGGWFEEPSLSSTPLLDLKVKPRMSIYISSDSEGSLLVDAAVSYLSGEKLPCTKSSVDSLVHHSHLSIEVTSDENLISMGTKEQQISLDTRDNELNISLEQFPARLTPYNITLSASLDHGDKKITFVATTQLYRLPQRTDGGSSTRLDHLYGGLAVIKGEETEWTPIFPYTYYVQWSLYWNANVSTLDEFASRGYNVIHIVPTGDFGDTPFPWDEFEPYLQRADELGLYFQYDVRWDYTNLTTMIDQVTRLRSHPSILLWYTGDEPDGKSNPINSTGIAYDTIRSLDLYHPVSLALNCYDFYYEDYASGADIILSDVYPISTNTSWSTVYDTPCNTTYGCCGCDDCNGRFEDISDRLDNFAHFDEIIGWPKTHWGAPQAFGNETFWTRYPTADEEVVMTMLSINHAAKGIVMWDFPTSTDILSATDALAAVLTSERVAGFLVGAPIVQQLTVAGGERVDAAAWVMGDQMLISIVNLNYGSVPRTVSVSLPKKRSVKSITNTLWGETVWKVAEESLWASGIAGLGVSILVVDLK</sequence>
<dbReference type="EMBL" id="JAJTJA010000014">
    <property type="protein sequence ID" value="KAH8690129.1"/>
    <property type="molecule type" value="Genomic_DNA"/>
</dbReference>
<gene>
    <name evidence="2" type="ORF">BGW36DRAFT_440995</name>
</gene>
<evidence type="ECO:0000313" key="3">
    <source>
        <dbReference type="Proteomes" id="UP001201262"/>
    </source>
</evidence>
<dbReference type="GeneID" id="70251832"/>
<keyword evidence="1" id="KW-0732">Signal</keyword>
<comment type="caution">
    <text evidence="2">The sequence shown here is derived from an EMBL/GenBank/DDBJ whole genome shotgun (WGS) entry which is preliminary data.</text>
</comment>
<keyword evidence="3" id="KW-1185">Reference proteome</keyword>
<reference evidence="2" key="1">
    <citation type="submission" date="2021-12" db="EMBL/GenBank/DDBJ databases">
        <title>Convergent genome expansion in fungi linked to evolution of root-endophyte symbiosis.</title>
        <authorList>
            <consortium name="DOE Joint Genome Institute"/>
            <person name="Ke Y.-H."/>
            <person name="Bonito G."/>
            <person name="Liao H.-L."/>
            <person name="Looney B."/>
            <person name="Rojas-Flechas A."/>
            <person name="Nash J."/>
            <person name="Hameed K."/>
            <person name="Schadt C."/>
            <person name="Martin F."/>
            <person name="Crous P.W."/>
            <person name="Miettinen O."/>
            <person name="Magnuson J.K."/>
            <person name="Labbe J."/>
            <person name="Jacobson D."/>
            <person name="Doktycz M.J."/>
            <person name="Veneault-Fourrey C."/>
            <person name="Kuo A."/>
            <person name="Mondo S."/>
            <person name="Calhoun S."/>
            <person name="Riley R."/>
            <person name="Ohm R."/>
            <person name="LaButti K."/>
            <person name="Andreopoulos B."/>
            <person name="Pangilinan J."/>
            <person name="Nolan M."/>
            <person name="Tritt A."/>
            <person name="Clum A."/>
            <person name="Lipzen A."/>
            <person name="Daum C."/>
            <person name="Barry K."/>
            <person name="Grigoriev I.V."/>
            <person name="Vilgalys R."/>
        </authorList>
    </citation>
    <scope>NUCLEOTIDE SEQUENCE</scope>
    <source>
        <strain evidence="2">PMI_201</strain>
    </source>
</reference>
<feature type="chain" id="PRO_5041903763" evidence="1">
    <location>
        <begin position="22"/>
        <end position="577"/>
    </location>
</feature>
<dbReference type="RefSeq" id="XP_046066412.1">
    <property type="nucleotide sequence ID" value="XM_046221545.1"/>
</dbReference>
<evidence type="ECO:0000256" key="1">
    <source>
        <dbReference type="SAM" id="SignalP"/>
    </source>
</evidence>
<name>A0AAD4PT35_9EURO</name>